<name>A0A0A9AHI5_ARUDO</name>
<dbReference type="AlphaFoldDB" id="A0A0A9AHI5"/>
<dbReference type="EMBL" id="GBRH01249465">
    <property type="protein sequence ID" value="JAD48430.1"/>
    <property type="molecule type" value="Transcribed_RNA"/>
</dbReference>
<proteinExistence type="predicted"/>
<organism evidence="1">
    <name type="scientific">Arundo donax</name>
    <name type="common">Giant reed</name>
    <name type="synonym">Donax arundinaceus</name>
    <dbReference type="NCBI Taxonomy" id="35708"/>
    <lineage>
        <taxon>Eukaryota</taxon>
        <taxon>Viridiplantae</taxon>
        <taxon>Streptophyta</taxon>
        <taxon>Embryophyta</taxon>
        <taxon>Tracheophyta</taxon>
        <taxon>Spermatophyta</taxon>
        <taxon>Magnoliopsida</taxon>
        <taxon>Liliopsida</taxon>
        <taxon>Poales</taxon>
        <taxon>Poaceae</taxon>
        <taxon>PACMAD clade</taxon>
        <taxon>Arundinoideae</taxon>
        <taxon>Arundineae</taxon>
        <taxon>Arundo</taxon>
    </lineage>
</organism>
<reference evidence="1" key="2">
    <citation type="journal article" date="2015" name="Data Brief">
        <title>Shoot transcriptome of the giant reed, Arundo donax.</title>
        <authorList>
            <person name="Barrero R.A."/>
            <person name="Guerrero F.D."/>
            <person name="Moolhuijzen P."/>
            <person name="Goolsby J.A."/>
            <person name="Tidwell J."/>
            <person name="Bellgard S.E."/>
            <person name="Bellgard M.I."/>
        </authorList>
    </citation>
    <scope>NUCLEOTIDE SEQUENCE</scope>
    <source>
        <tissue evidence="1">Shoot tissue taken approximately 20 cm above the soil surface</tissue>
    </source>
</reference>
<sequence>MILITFYHLLQLNGCENMKRSTLCSNHFLVSQ</sequence>
<protein>
    <submittedName>
        <fullName evidence="1">Uncharacterized protein</fullName>
    </submittedName>
</protein>
<accession>A0A0A9AHI5</accession>
<evidence type="ECO:0000313" key="1">
    <source>
        <dbReference type="EMBL" id="JAD48430.1"/>
    </source>
</evidence>
<reference evidence="1" key="1">
    <citation type="submission" date="2014-09" db="EMBL/GenBank/DDBJ databases">
        <authorList>
            <person name="Magalhaes I.L.F."/>
            <person name="Oliveira U."/>
            <person name="Santos F.R."/>
            <person name="Vidigal T.H.D.A."/>
            <person name="Brescovit A.D."/>
            <person name="Santos A.J."/>
        </authorList>
    </citation>
    <scope>NUCLEOTIDE SEQUENCE</scope>
    <source>
        <tissue evidence="1">Shoot tissue taken approximately 20 cm above the soil surface</tissue>
    </source>
</reference>